<keyword evidence="2" id="KW-1185">Reference proteome</keyword>
<dbReference type="EMBL" id="CAKOGL010000023">
    <property type="protein sequence ID" value="CAH2101020.1"/>
    <property type="molecule type" value="Genomic_DNA"/>
</dbReference>
<comment type="caution">
    <text evidence="1">The sequence shown here is derived from an EMBL/GenBank/DDBJ whole genome shotgun (WGS) entry which is preliminary data.</text>
</comment>
<protein>
    <submittedName>
        <fullName evidence="1">Uncharacterized protein</fullName>
    </submittedName>
</protein>
<dbReference type="AlphaFoldDB" id="A0AAU9UNN1"/>
<accession>A0AAU9UNN1</accession>
<reference evidence="1" key="1">
    <citation type="submission" date="2022-03" db="EMBL/GenBank/DDBJ databases">
        <authorList>
            <person name="Tunstrom K."/>
        </authorList>
    </citation>
    <scope>NUCLEOTIDE SEQUENCE</scope>
</reference>
<gene>
    <name evidence="1" type="ORF">EEDITHA_LOCUS15821</name>
</gene>
<evidence type="ECO:0000313" key="1">
    <source>
        <dbReference type="EMBL" id="CAH2101020.1"/>
    </source>
</evidence>
<organism evidence="1 2">
    <name type="scientific">Euphydryas editha</name>
    <name type="common">Edith's checkerspot</name>
    <dbReference type="NCBI Taxonomy" id="104508"/>
    <lineage>
        <taxon>Eukaryota</taxon>
        <taxon>Metazoa</taxon>
        <taxon>Ecdysozoa</taxon>
        <taxon>Arthropoda</taxon>
        <taxon>Hexapoda</taxon>
        <taxon>Insecta</taxon>
        <taxon>Pterygota</taxon>
        <taxon>Neoptera</taxon>
        <taxon>Endopterygota</taxon>
        <taxon>Lepidoptera</taxon>
        <taxon>Glossata</taxon>
        <taxon>Ditrysia</taxon>
        <taxon>Papilionoidea</taxon>
        <taxon>Nymphalidae</taxon>
        <taxon>Nymphalinae</taxon>
        <taxon>Euphydryas</taxon>
    </lineage>
</organism>
<proteinExistence type="predicted"/>
<evidence type="ECO:0000313" key="2">
    <source>
        <dbReference type="Proteomes" id="UP001153954"/>
    </source>
</evidence>
<sequence length="885" mass="102588">MEANDFVANLKANGAEKDNCDLAKSFIEYTEILRKLSAKDKNSFSLNVLCILCRNLEKVPTWRDRINNKDLLRLGIECVRNTRTLEAPEQVKTLACVYHLHKYVVKQSTSIPPELILKLSFMPFEYDSEKLLKEYCKTYWSIIVDRLTYIEKLKTKRMPVTKLLPKLIDDIVQVIKIYDTVQFTINLLLFLVKKLYFIYSDISTKELNEAFGKIFDGISKKDLKQFKSLSEKDTMDLYVKLNDCLYIVTENALKNDSKDSVLDTVTRICITLVGHRSDMFHCLQTLYSNSFCFIFKDKIDINLIDNTFNNLLVSCEMTEKLGYDTVICATYPFISQLLRLFIENSVNKNIFNENSIENCLKLISLLLEKLRNTNQLLKCENCNVKSGLHDALRLSFHIKHFIAITTNQKLNINNILPTYYELVEKQYLIINELRTLGCVNQEKCFRKLQTDVHNTAITLNKAQCYEYSIKLFDIYLRNELKYIKNDVELKNISRALYNKSICELDFKLYEDSLKNAYLSLVFSLPEGLSSEKFMSLVMDIKAKTLKSLNEEADNENNSLQTMTILDICKLLYDDNLYGNLKPIMKNLEFSVLLKHEFSMYVKLWPSITPIAGVWKSMYDLINEKHPWVKLENKEILQWTLFEIVLETPSAVRTIHDECYRTIVKELLVHFEKSQPSTIEEKIVSITLLFLQAEYDLAEASQKYGWKIIDHTVDPDQAEVTRTVEQEHRAVSLALRATHELTDALPTLKTVKPSALIQNALQVYQVFVHQFLFLQRTLYGLQLAYVCCHIADVLGDKEAYVHNAGLLVYHSGSKRKEIDEIITKCMKYVKDLMNNEQSMDTALNYLCEVAIYYTKTGSIGVAAKLVQTVQVRLLRTQETHPHVDCK</sequence>
<name>A0AAU9UNN1_EUPED</name>
<dbReference type="Proteomes" id="UP001153954">
    <property type="component" value="Unassembled WGS sequence"/>
</dbReference>